<feature type="domain" description="PKD" evidence="18">
    <location>
        <begin position="841"/>
        <end position="928"/>
    </location>
</feature>
<evidence type="ECO:0000256" key="16">
    <source>
        <dbReference type="SAM" id="MobiDB-lite"/>
    </source>
</evidence>
<dbReference type="InterPro" id="IPR035986">
    <property type="entry name" value="PKD_dom_sf"/>
</dbReference>
<dbReference type="PANTHER" id="PTHR13062">
    <property type="entry name" value="COLLAGENASE"/>
    <property type="match status" value="1"/>
</dbReference>
<feature type="chain" id="PRO_5046307409" description="microbial collagenase" evidence="17">
    <location>
        <begin position="32"/>
        <end position="1040"/>
    </location>
</feature>
<dbReference type="Pfam" id="PF08453">
    <property type="entry name" value="Peptidase_M9_N"/>
    <property type="match status" value="1"/>
</dbReference>
<organism evidence="19 20">
    <name type="scientific">Undibacterium seohonense</name>
    <dbReference type="NCBI Taxonomy" id="1344950"/>
    <lineage>
        <taxon>Bacteria</taxon>
        <taxon>Pseudomonadati</taxon>
        <taxon>Pseudomonadota</taxon>
        <taxon>Betaproteobacteria</taxon>
        <taxon>Burkholderiales</taxon>
        <taxon>Oxalobacteraceae</taxon>
        <taxon>Undibacterium</taxon>
    </lineage>
</organism>
<keyword evidence="15" id="KW-0865">Zymogen</keyword>
<dbReference type="CDD" id="cd00146">
    <property type="entry name" value="PKD"/>
    <property type="match status" value="3"/>
</dbReference>
<keyword evidence="6" id="KW-0964">Secreted</keyword>
<dbReference type="EC" id="3.4.24.3" evidence="5"/>
<evidence type="ECO:0000256" key="14">
    <source>
        <dbReference type="ARBA" id="ARBA00023049"/>
    </source>
</evidence>
<name>A0ABR6X2V1_9BURK</name>
<gene>
    <name evidence="19" type="ORF">H8K52_04840</name>
</gene>
<dbReference type="InterPro" id="IPR002169">
    <property type="entry name" value="Peptidase_M9A/M9B"/>
</dbReference>
<dbReference type="Proteomes" id="UP000648257">
    <property type="component" value="Unassembled WGS sequence"/>
</dbReference>
<keyword evidence="10" id="KW-0378">Hydrolase</keyword>
<comment type="cofactor">
    <cofactor evidence="2">
        <name>Ca(2+)</name>
        <dbReference type="ChEBI" id="CHEBI:29108"/>
    </cofactor>
</comment>
<evidence type="ECO:0000256" key="1">
    <source>
        <dbReference type="ARBA" id="ARBA00000424"/>
    </source>
</evidence>
<evidence type="ECO:0000256" key="11">
    <source>
        <dbReference type="ARBA" id="ARBA00022833"/>
    </source>
</evidence>
<dbReference type="PROSITE" id="PS50093">
    <property type="entry name" value="PKD"/>
    <property type="match status" value="3"/>
</dbReference>
<dbReference type="Gene3D" id="2.60.40.10">
    <property type="entry name" value="Immunoglobulins"/>
    <property type="match status" value="3"/>
</dbReference>
<evidence type="ECO:0000256" key="2">
    <source>
        <dbReference type="ARBA" id="ARBA00001913"/>
    </source>
</evidence>
<dbReference type="Pfam" id="PF18911">
    <property type="entry name" value="PKD_4"/>
    <property type="match status" value="3"/>
</dbReference>
<dbReference type="Pfam" id="PF04151">
    <property type="entry name" value="PPC"/>
    <property type="match status" value="1"/>
</dbReference>
<evidence type="ECO:0000313" key="19">
    <source>
        <dbReference type="EMBL" id="MBC3806671.1"/>
    </source>
</evidence>
<evidence type="ECO:0000256" key="7">
    <source>
        <dbReference type="ARBA" id="ARBA00022670"/>
    </source>
</evidence>
<protein>
    <recommendedName>
        <fullName evidence="5">microbial collagenase</fullName>
        <ecNumber evidence="5">3.4.24.3</ecNumber>
    </recommendedName>
</protein>
<evidence type="ECO:0000256" key="5">
    <source>
        <dbReference type="ARBA" id="ARBA00012653"/>
    </source>
</evidence>
<evidence type="ECO:0000256" key="12">
    <source>
        <dbReference type="ARBA" id="ARBA00022837"/>
    </source>
</evidence>
<sequence>MKTPHLSQMNPRWTISAVSLAISFIAGTAIAGTTHTPQDIKSEQAKRLGKVASTEAQLIGAHHQQRRFTTAERKPSAPPQLSARLKYGANDSDPKQVIKRPSRFKAGGESFAMAAAAACDLQLFATSSGSALVNAVKSSTSECLNDLYNVTGTTAGQIFNEAKMVSIADAFRTVASSYNGTNSGSALQLVMFLRAGYYVNWYYSGDTGPYGTALKTSIRAALDAFVNNGNFGLVNDVHGETLSEFITLIDSAGENARYLNSAVKRLLSNYTSSYNSYWWMKSAVNNTFTVLFRGHQNADFKTLVQSDNTIVDTLYNFVNYNFAQLGTDTGYLIANAGRELGRFLQYPEGGSLKSLAKARAKLMIDRSNVTGTTAALWVGVGEMVDYYDKANCSYYSLCDFQTRLETNILPIKYNCSPTLRIRAQSMTQAQLAETCNIQAGQESYFHQQVATNKIPVANDNNTQLEMNVFSSSKDYGTYAGAIFGIDTNNGGMYLEGDPSVVGNQPRFIAYQAEWVLPKFEIWNLTHEYVHYLDGRFNMFGDFGAAMGVNSVWWVEGFAEYMSYSYRNLGYDGAKQQAALGTYNLSTIFKNDYNSGQTRVYNWGYLAVRYMFEKQRAKVSNVLGYFRPGNWTGYTNYMNGSSMNTSMDTDFKAWLPCVNNPSLPNCTGTPPANVLPVASFNNTVSNLSVNFSDTSSDSDGSIASRSWSFGDGTTSTSANPVKTYSTAGTYNVVLTVTDNSGGTASTNKSITVTSIPANALPVASFTSGVTALTAYFTDTSTDSDGTIASRLWTFGDGTSSSLVNPAKTYAVAGTYNVTLKVTDNSGGTTSISKSITVTSVPANALPVASFTSGVTALTAYFTDTSTDSDGTIASRLWTFGDGTSSSLVNPAKTYAVAGTYTVTLKVTDNQGGQATKTATVTVTASGSTECTDSNPQVLGKNCTRSNLSGAAGNLTYMYLYVPAGTTKIVLTSSGGTGNANMYANTLGNWATNTSYNYRSIKAGNNETITINNPPANTYIYVSLHGATAYSGVQVKAGFFIG</sequence>
<comment type="subcellular location">
    <subcellularLocation>
        <location evidence="4">Secreted</location>
    </subcellularLocation>
</comment>
<dbReference type="SUPFAM" id="SSF49299">
    <property type="entry name" value="PKD domain"/>
    <property type="match status" value="3"/>
</dbReference>
<keyword evidence="12" id="KW-0106">Calcium</keyword>
<keyword evidence="20" id="KW-1185">Reference proteome</keyword>
<evidence type="ECO:0000313" key="20">
    <source>
        <dbReference type="Proteomes" id="UP000648257"/>
    </source>
</evidence>
<comment type="catalytic activity">
    <reaction evidence="1">
        <text>Digestion of native collagen in the triple helical region at Xaa-|-Gly bonds. With synthetic peptides, a preference is shown for Gly at P3 and P1', Pro and Ala at P2 and P2', and hydroxyproline, Ala or Arg at P3'.</text>
        <dbReference type="EC" id="3.4.24.3"/>
    </reaction>
</comment>
<comment type="cofactor">
    <cofactor evidence="3">
        <name>Zn(2+)</name>
        <dbReference type="ChEBI" id="CHEBI:29105"/>
    </cofactor>
</comment>
<dbReference type="PANTHER" id="PTHR13062:SF9">
    <property type="entry name" value="MICROBIAL COLLAGENASE"/>
    <property type="match status" value="1"/>
</dbReference>
<dbReference type="Pfam" id="PF01752">
    <property type="entry name" value="Peptidase_M9"/>
    <property type="match status" value="1"/>
</dbReference>
<comment type="caution">
    <text evidence="19">The sequence shown here is derived from an EMBL/GenBank/DDBJ whole genome shotgun (WGS) entry which is preliminary data.</text>
</comment>
<evidence type="ECO:0000256" key="15">
    <source>
        <dbReference type="ARBA" id="ARBA00023145"/>
    </source>
</evidence>
<accession>A0ABR6X2V1</accession>
<evidence type="ECO:0000256" key="13">
    <source>
        <dbReference type="ARBA" id="ARBA00023026"/>
    </source>
</evidence>
<keyword evidence="14" id="KW-0482">Metalloprotease</keyword>
<evidence type="ECO:0000259" key="18">
    <source>
        <dbReference type="PROSITE" id="PS50093"/>
    </source>
</evidence>
<keyword evidence="8" id="KW-0479">Metal-binding</keyword>
<evidence type="ECO:0000256" key="6">
    <source>
        <dbReference type="ARBA" id="ARBA00022525"/>
    </source>
</evidence>
<evidence type="ECO:0000256" key="8">
    <source>
        <dbReference type="ARBA" id="ARBA00022723"/>
    </source>
</evidence>
<feature type="domain" description="PKD" evidence="18">
    <location>
        <begin position="756"/>
        <end position="843"/>
    </location>
</feature>
<dbReference type="InterPro" id="IPR000601">
    <property type="entry name" value="PKD_dom"/>
</dbReference>
<dbReference type="Gene3D" id="1.10.390.20">
    <property type="match status" value="1"/>
</dbReference>
<feature type="signal peptide" evidence="17">
    <location>
        <begin position="1"/>
        <end position="31"/>
    </location>
</feature>
<dbReference type="InterPro" id="IPR022409">
    <property type="entry name" value="PKD/Chitinase_dom"/>
</dbReference>
<dbReference type="PRINTS" id="PR00931">
    <property type="entry name" value="MICOLLPTASE"/>
</dbReference>
<evidence type="ECO:0000256" key="9">
    <source>
        <dbReference type="ARBA" id="ARBA00022729"/>
    </source>
</evidence>
<keyword evidence="13" id="KW-0843">Virulence</keyword>
<evidence type="ECO:0000256" key="3">
    <source>
        <dbReference type="ARBA" id="ARBA00001947"/>
    </source>
</evidence>
<keyword evidence="7" id="KW-0645">Protease</keyword>
<feature type="domain" description="PKD" evidence="18">
    <location>
        <begin position="671"/>
        <end position="758"/>
    </location>
</feature>
<dbReference type="InterPro" id="IPR013661">
    <property type="entry name" value="Peptidase_M9_N_dom"/>
</dbReference>
<dbReference type="InterPro" id="IPR013783">
    <property type="entry name" value="Ig-like_fold"/>
</dbReference>
<dbReference type="RefSeq" id="WP_186921768.1">
    <property type="nucleotide sequence ID" value="NZ_JACOFW010000004.1"/>
</dbReference>
<dbReference type="Gene3D" id="3.40.30.160">
    <property type="entry name" value="Collagenase ColT, N-terminal domain"/>
    <property type="match status" value="1"/>
</dbReference>
<dbReference type="EMBL" id="JACOFW010000004">
    <property type="protein sequence ID" value="MBC3806671.1"/>
    <property type="molecule type" value="Genomic_DNA"/>
</dbReference>
<proteinExistence type="predicted"/>
<feature type="region of interest" description="Disordered" evidence="16">
    <location>
        <begin position="61"/>
        <end position="87"/>
    </location>
</feature>
<dbReference type="SMART" id="SM00089">
    <property type="entry name" value="PKD"/>
    <property type="match status" value="3"/>
</dbReference>
<evidence type="ECO:0000256" key="17">
    <source>
        <dbReference type="SAM" id="SignalP"/>
    </source>
</evidence>
<keyword evidence="11" id="KW-0862">Zinc</keyword>
<evidence type="ECO:0000256" key="10">
    <source>
        <dbReference type="ARBA" id="ARBA00022801"/>
    </source>
</evidence>
<keyword evidence="9 17" id="KW-0732">Signal</keyword>
<dbReference type="InterPro" id="IPR007280">
    <property type="entry name" value="Peptidase_C_arc/bac"/>
</dbReference>
<dbReference type="Gene3D" id="2.60.120.380">
    <property type="match status" value="1"/>
</dbReference>
<evidence type="ECO:0000256" key="4">
    <source>
        <dbReference type="ARBA" id="ARBA00004613"/>
    </source>
</evidence>
<reference evidence="19 20" key="1">
    <citation type="submission" date="2020-08" db="EMBL/GenBank/DDBJ databases">
        <title>Novel species isolated from subtropical streams in China.</title>
        <authorList>
            <person name="Lu H."/>
        </authorList>
    </citation>
    <scope>NUCLEOTIDE SEQUENCE [LARGE SCALE GENOMIC DNA]</scope>
    <source>
        <strain evidence="19 20">KACC 16656</strain>
    </source>
</reference>